<protein>
    <submittedName>
        <fullName evidence="2">Uncharacterized protein</fullName>
    </submittedName>
</protein>
<feature type="transmembrane region" description="Helical" evidence="1">
    <location>
        <begin position="59"/>
        <end position="79"/>
    </location>
</feature>
<evidence type="ECO:0000256" key="1">
    <source>
        <dbReference type="SAM" id="Phobius"/>
    </source>
</evidence>
<gene>
    <name evidence="2" type="ORF">RchiOBHm_Chr2g0150281</name>
</gene>
<keyword evidence="3" id="KW-1185">Reference proteome</keyword>
<name>A0A2P6RZU8_ROSCH</name>
<keyword evidence="1" id="KW-0812">Transmembrane</keyword>
<proteinExistence type="predicted"/>
<dbReference type="Proteomes" id="UP000238479">
    <property type="component" value="Chromosome 2"/>
</dbReference>
<dbReference type="AlphaFoldDB" id="A0A2P6RZU8"/>
<organism evidence="2 3">
    <name type="scientific">Rosa chinensis</name>
    <name type="common">China rose</name>
    <dbReference type="NCBI Taxonomy" id="74649"/>
    <lineage>
        <taxon>Eukaryota</taxon>
        <taxon>Viridiplantae</taxon>
        <taxon>Streptophyta</taxon>
        <taxon>Embryophyta</taxon>
        <taxon>Tracheophyta</taxon>
        <taxon>Spermatophyta</taxon>
        <taxon>Magnoliopsida</taxon>
        <taxon>eudicotyledons</taxon>
        <taxon>Gunneridae</taxon>
        <taxon>Pentapetalae</taxon>
        <taxon>rosids</taxon>
        <taxon>fabids</taxon>
        <taxon>Rosales</taxon>
        <taxon>Rosaceae</taxon>
        <taxon>Rosoideae</taxon>
        <taxon>Rosoideae incertae sedis</taxon>
        <taxon>Rosa</taxon>
    </lineage>
</organism>
<dbReference type="Gramene" id="PRQ51962">
    <property type="protein sequence ID" value="PRQ51962"/>
    <property type="gene ID" value="RchiOBHm_Chr2g0150281"/>
</dbReference>
<accession>A0A2P6RZU8</accession>
<evidence type="ECO:0000313" key="2">
    <source>
        <dbReference type="EMBL" id="PRQ51962.1"/>
    </source>
</evidence>
<evidence type="ECO:0000313" key="3">
    <source>
        <dbReference type="Proteomes" id="UP000238479"/>
    </source>
</evidence>
<keyword evidence="1" id="KW-1133">Transmembrane helix</keyword>
<sequence>MWYLFEYRFVFYVWSLVTQLFRFSESLNNFLYYSISGVLLYNGCRSHCLCSFTLAKMSFFLSCLLYWLIIISQFVRFTYDHFTIVMFSTMMTSH</sequence>
<keyword evidence="1" id="KW-0472">Membrane</keyword>
<reference evidence="2 3" key="1">
    <citation type="journal article" date="2018" name="Nat. Genet.">
        <title>The Rosa genome provides new insights in the design of modern roses.</title>
        <authorList>
            <person name="Bendahmane M."/>
        </authorList>
    </citation>
    <scope>NUCLEOTIDE SEQUENCE [LARGE SCALE GENOMIC DNA]</scope>
    <source>
        <strain evidence="3">cv. Old Blush</strain>
    </source>
</reference>
<feature type="transmembrane region" description="Helical" evidence="1">
    <location>
        <begin position="30"/>
        <end position="52"/>
    </location>
</feature>
<dbReference type="EMBL" id="PDCK01000040">
    <property type="protein sequence ID" value="PRQ51962.1"/>
    <property type="molecule type" value="Genomic_DNA"/>
</dbReference>
<comment type="caution">
    <text evidence="2">The sequence shown here is derived from an EMBL/GenBank/DDBJ whole genome shotgun (WGS) entry which is preliminary data.</text>
</comment>